<sequence>MLSWRCECERQPCLVPLITLVLLFLGSSPNLAGGAEGDYSKEMDLVIRSIENQEDVAFLMQFEIMTGSFASREDAIAGRFEEVTGKGRGTLARQQERVAYQMRVDEVVEKPISSTSGYSATPSGGHIIIFDDAYFIRLSQDMSGAIVGAFDQSRLFMMFDPYQFLATIPKSPSDLVLSSVDNPAARVQWKPLDSGFRYETLWDDGYYSIDFNSNWNGLANAVRVGSSPSRVSEGVVIQTERSLLGYHVPTLVVMFLSSNGFPCNGRLFRCTSIDFGEPEESEFTWTTKQSYQLHADDADDTVFTYIPTNYSVSPVNLEEMYESAKAGLPLEIQVPAQSSYFYYWLMGGLVFVLAVSFWTRRRFALNA</sequence>
<name>A0A5C6FGF9_9PLAN</name>
<organism evidence="2 3">
    <name type="scientific">Crateriforma conspicua</name>
    <dbReference type="NCBI Taxonomy" id="2527996"/>
    <lineage>
        <taxon>Bacteria</taxon>
        <taxon>Pseudomonadati</taxon>
        <taxon>Planctomycetota</taxon>
        <taxon>Planctomycetia</taxon>
        <taxon>Planctomycetales</taxon>
        <taxon>Planctomycetaceae</taxon>
        <taxon>Crateriforma</taxon>
    </lineage>
</organism>
<dbReference type="AlphaFoldDB" id="A0A5C6FGF9"/>
<gene>
    <name evidence="2" type="ORF">V7x_55150</name>
</gene>
<accession>A0A5C6FGF9</accession>
<reference evidence="2 3" key="1">
    <citation type="submission" date="2019-02" db="EMBL/GenBank/DDBJ databases">
        <title>Deep-cultivation of Planctomycetes and their phenomic and genomic characterization uncovers novel biology.</title>
        <authorList>
            <person name="Wiegand S."/>
            <person name="Jogler M."/>
            <person name="Boedeker C."/>
            <person name="Pinto D."/>
            <person name="Vollmers J."/>
            <person name="Rivas-Marin E."/>
            <person name="Kohn T."/>
            <person name="Peeters S.H."/>
            <person name="Heuer A."/>
            <person name="Rast P."/>
            <person name="Oberbeckmann S."/>
            <person name="Bunk B."/>
            <person name="Jeske O."/>
            <person name="Meyerdierks A."/>
            <person name="Storesund J.E."/>
            <person name="Kallscheuer N."/>
            <person name="Luecker S."/>
            <person name="Lage O.M."/>
            <person name="Pohl T."/>
            <person name="Merkel B.J."/>
            <person name="Hornburger P."/>
            <person name="Mueller R.-W."/>
            <person name="Bruemmer F."/>
            <person name="Labrenz M."/>
            <person name="Spormann A.M."/>
            <person name="Op Den Camp H."/>
            <person name="Overmann J."/>
            <person name="Amann R."/>
            <person name="Jetten M.S.M."/>
            <person name="Mascher T."/>
            <person name="Medema M.H."/>
            <person name="Devos D.P."/>
            <person name="Kaster A.-K."/>
            <person name="Ovreas L."/>
            <person name="Rohde M."/>
            <person name="Galperin M.Y."/>
            <person name="Jogler C."/>
        </authorList>
    </citation>
    <scope>NUCLEOTIDE SEQUENCE [LARGE SCALE GENOMIC DNA]</scope>
    <source>
        <strain evidence="2 3">V7</strain>
    </source>
</reference>
<proteinExistence type="predicted"/>
<keyword evidence="1" id="KW-1133">Transmembrane helix</keyword>
<evidence type="ECO:0000256" key="1">
    <source>
        <dbReference type="SAM" id="Phobius"/>
    </source>
</evidence>
<evidence type="ECO:0000313" key="3">
    <source>
        <dbReference type="Proteomes" id="UP000316476"/>
    </source>
</evidence>
<dbReference type="EMBL" id="SJPZ01000005">
    <property type="protein sequence ID" value="TWU59605.1"/>
    <property type="molecule type" value="Genomic_DNA"/>
</dbReference>
<comment type="caution">
    <text evidence="2">The sequence shown here is derived from an EMBL/GenBank/DDBJ whole genome shotgun (WGS) entry which is preliminary data.</text>
</comment>
<evidence type="ECO:0000313" key="2">
    <source>
        <dbReference type="EMBL" id="TWU59605.1"/>
    </source>
</evidence>
<dbReference type="Proteomes" id="UP000316476">
    <property type="component" value="Unassembled WGS sequence"/>
</dbReference>
<keyword evidence="1" id="KW-0472">Membrane</keyword>
<feature type="transmembrane region" description="Helical" evidence="1">
    <location>
        <begin position="340"/>
        <end position="359"/>
    </location>
</feature>
<keyword evidence="1" id="KW-0812">Transmembrane</keyword>
<protein>
    <submittedName>
        <fullName evidence="2">Uncharacterized protein</fullName>
    </submittedName>
</protein>